<evidence type="ECO:0000256" key="3">
    <source>
        <dbReference type="ARBA" id="ARBA00022691"/>
    </source>
</evidence>
<dbReference type="GO" id="GO:0008171">
    <property type="term" value="F:O-methyltransferase activity"/>
    <property type="evidence" value="ECO:0007669"/>
    <property type="project" value="InterPro"/>
</dbReference>
<reference evidence="5" key="1">
    <citation type="journal article" date="2023" name="Plant J.">
        <title>The genome of the king protea, Protea cynaroides.</title>
        <authorList>
            <person name="Chang J."/>
            <person name="Duong T.A."/>
            <person name="Schoeman C."/>
            <person name="Ma X."/>
            <person name="Roodt D."/>
            <person name="Barker N."/>
            <person name="Li Z."/>
            <person name="Van de Peer Y."/>
            <person name="Mizrachi E."/>
        </authorList>
    </citation>
    <scope>NUCLEOTIDE SEQUENCE</scope>
    <source>
        <tissue evidence="5">Young leaves</tissue>
    </source>
</reference>
<dbReference type="InterPro" id="IPR029063">
    <property type="entry name" value="SAM-dependent_MTases_sf"/>
</dbReference>
<organism evidence="5 6">
    <name type="scientific">Protea cynaroides</name>
    <dbReference type="NCBI Taxonomy" id="273540"/>
    <lineage>
        <taxon>Eukaryota</taxon>
        <taxon>Viridiplantae</taxon>
        <taxon>Streptophyta</taxon>
        <taxon>Embryophyta</taxon>
        <taxon>Tracheophyta</taxon>
        <taxon>Spermatophyta</taxon>
        <taxon>Magnoliopsida</taxon>
        <taxon>Proteales</taxon>
        <taxon>Proteaceae</taxon>
        <taxon>Protea</taxon>
    </lineage>
</organism>
<protein>
    <recommendedName>
        <fullName evidence="4">O-methyltransferase C-terminal domain-containing protein</fullName>
    </recommendedName>
</protein>
<accession>A0A9Q0KYP3</accession>
<name>A0A9Q0KYP3_9MAGN</name>
<evidence type="ECO:0000313" key="6">
    <source>
        <dbReference type="Proteomes" id="UP001141806"/>
    </source>
</evidence>
<dbReference type="PROSITE" id="PS51683">
    <property type="entry name" value="SAM_OMT_II"/>
    <property type="match status" value="1"/>
</dbReference>
<dbReference type="SUPFAM" id="SSF53335">
    <property type="entry name" value="S-adenosyl-L-methionine-dependent methyltransferases"/>
    <property type="match status" value="1"/>
</dbReference>
<dbReference type="AlphaFoldDB" id="A0A9Q0KYP3"/>
<dbReference type="OrthoDB" id="1606438at2759"/>
<feature type="domain" description="O-methyltransferase C-terminal" evidence="4">
    <location>
        <begin position="44"/>
        <end position="139"/>
    </location>
</feature>
<dbReference type="GO" id="GO:0032259">
    <property type="term" value="P:methylation"/>
    <property type="evidence" value="ECO:0007669"/>
    <property type="project" value="UniProtKB-KW"/>
</dbReference>
<evidence type="ECO:0000256" key="2">
    <source>
        <dbReference type="ARBA" id="ARBA00022679"/>
    </source>
</evidence>
<evidence type="ECO:0000256" key="1">
    <source>
        <dbReference type="ARBA" id="ARBA00022603"/>
    </source>
</evidence>
<keyword evidence="2" id="KW-0808">Transferase</keyword>
<comment type="caution">
    <text evidence="5">The sequence shown here is derived from an EMBL/GenBank/DDBJ whole genome shotgun (WGS) entry which is preliminary data.</text>
</comment>
<dbReference type="PANTHER" id="PTHR11746">
    <property type="entry name" value="O-METHYLTRANSFERASE"/>
    <property type="match status" value="1"/>
</dbReference>
<keyword evidence="3" id="KW-0949">S-adenosyl-L-methionine</keyword>
<gene>
    <name evidence="5" type="ORF">NE237_009476</name>
</gene>
<evidence type="ECO:0000259" key="4">
    <source>
        <dbReference type="Pfam" id="PF00891"/>
    </source>
</evidence>
<keyword evidence="1" id="KW-0489">Methyltransferase</keyword>
<dbReference type="InterPro" id="IPR016461">
    <property type="entry name" value="COMT-like"/>
</dbReference>
<dbReference type="Gene3D" id="3.40.50.150">
    <property type="entry name" value="Vaccinia Virus protein VP39"/>
    <property type="match status" value="1"/>
</dbReference>
<dbReference type="EMBL" id="JAMYWD010000002">
    <property type="protein sequence ID" value="KAJ4978696.1"/>
    <property type="molecule type" value="Genomic_DNA"/>
</dbReference>
<evidence type="ECO:0000313" key="5">
    <source>
        <dbReference type="EMBL" id="KAJ4978696.1"/>
    </source>
</evidence>
<proteinExistence type="predicted"/>
<dbReference type="Proteomes" id="UP001141806">
    <property type="component" value="Unassembled WGS sequence"/>
</dbReference>
<keyword evidence="6" id="KW-1185">Reference proteome</keyword>
<sequence>MKLRHHDHGLVLEQVFERPPEAMNAARSSDSEENYGTIKFLKTTVWNFATANPEFNRLFNDGLVCTSKGVLKAVLSTHREGFAAMGSESVVVDVGGGTGMAVAEIVKTHLHTQGINFDLPNVVDTASQYLGVSHVGGDMDWWMVDDELIGE</sequence>
<dbReference type="InterPro" id="IPR001077">
    <property type="entry name" value="COMT_C"/>
</dbReference>
<dbReference type="Pfam" id="PF00891">
    <property type="entry name" value="Methyltransf_2"/>
    <property type="match status" value="1"/>
</dbReference>